<dbReference type="PANTHER" id="PTHR34216:SF3">
    <property type="entry name" value="POLY-BETA-1,6-N-ACETYL-D-GLUCOSAMINE N-DEACETYLASE"/>
    <property type="match status" value="1"/>
</dbReference>
<dbReference type="InterPro" id="IPR051398">
    <property type="entry name" value="Polysacch_Deacetylase"/>
</dbReference>
<evidence type="ECO:0000256" key="2">
    <source>
        <dbReference type="ARBA" id="ARBA00022729"/>
    </source>
</evidence>
<dbReference type="EMBL" id="BAABHC010000039">
    <property type="protein sequence ID" value="GAA4444004.1"/>
    <property type="molecule type" value="Genomic_DNA"/>
</dbReference>
<dbReference type="PROSITE" id="PS51677">
    <property type="entry name" value="NODB"/>
    <property type="match status" value="1"/>
</dbReference>
<keyword evidence="5" id="KW-1185">Reference proteome</keyword>
<dbReference type="RefSeq" id="WP_345162753.1">
    <property type="nucleotide sequence ID" value="NZ_BAABHC010000039.1"/>
</dbReference>
<dbReference type="InterPro" id="IPR011330">
    <property type="entry name" value="Glyco_hydro/deAcase_b/a-brl"/>
</dbReference>
<protein>
    <recommendedName>
        <fullName evidence="3">NodB homology domain-containing protein</fullName>
    </recommendedName>
</protein>
<gene>
    <name evidence="4" type="ORF">GCM10023188_45370</name>
</gene>
<reference evidence="5" key="1">
    <citation type="journal article" date="2019" name="Int. J. Syst. Evol. Microbiol.">
        <title>The Global Catalogue of Microorganisms (GCM) 10K type strain sequencing project: providing services to taxonomists for standard genome sequencing and annotation.</title>
        <authorList>
            <consortium name="The Broad Institute Genomics Platform"/>
            <consortium name="The Broad Institute Genome Sequencing Center for Infectious Disease"/>
            <person name="Wu L."/>
            <person name="Ma J."/>
        </authorList>
    </citation>
    <scope>NUCLEOTIDE SEQUENCE [LARGE SCALE GENOMIC DNA]</scope>
    <source>
        <strain evidence="5">JCM 17926</strain>
    </source>
</reference>
<comment type="subcellular location">
    <subcellularLocation>
        <location evidence="1">Secreted</location>
    </subcellularLocation>
</comment>
<dbReference type="SUPFAM" id="SSF88713">
    <property type="entry name" value="Glycoside hydrolase/deacetylase"/>
    <property type="match status" value="1"/>
</dbReference>
<proteinExistence type="predicted"/>
<dbReference type="InterPro" id="IPR002509">
    <property type="entry name" value="NODB_dom"/>
</dbReference>
<dbReference type="Proteomes" id="UP001500552">
    <property type="component" value="Unassembled WGS sequence"/>
</dbReference>
<feature type="domain" description="NodB homology" evidence="3">
    <location>
        <begin position="73"/>
        <end position="339"/>
    </location>
</feature>
<organism evidence="4 5">
    <name type="scientific">Pontibacter saemangeumensis</name>
    <dbReference type="NCBI Taxonomy" id="1084525"/>
    <lineage>
        <taxon>Bacteria</taxon>
        <taxon>Pseudomonadati</taxon>
        <taxon>Bacteroidota</taxon>
        <taxon>Cytophagia</taxon>
        <taxon>Cytophagales</taxon>
        <taxon>Hymenobacteraceae</taxon>
        <taxon>Pontibacter</taxon>
    </lineage>
</organism>
<sequence>MRKGLLHILNRLLDPKALVLMYHRIATPAADIWGIAVSPENFEQHLKLLRNRGNVVPLRDLVKDVKQGKVRRNSIAITFDDGYTDNFTVARPLLEKYQLPATFFITSGNIGKEEEFWWDELEHILLFAPQLPQIFMAKLSDSPFTFDLQAEASLTEELQQHHRRWDASNDAPPTLRARLFFLLWQQLKPLPQPEQETQMQIIREWAGVPVSARPGYICMAPTQLQELSQHKLFDVGAHTVSHAALGMHNLAVQQKELLDSRQFLSALTGADIPLLAYPYGNYNNWTLEAAANTGFAAAVTTEEKAVTRRSGAYRLGRVQVKNMSGQAFAAQLQQWQRKP</sequence>
<dbReference type="CDD" id="cd10918">
    <property type="entry name" value="CE4_NodB_like_5s_6s"/>
    <property type="match status" value="1"/>
</dbReference>
<evidence type="ECO:0000256" key="1">
    <source>
        <dbReference type="ARBA" id="ARBA00004613"/>
    </source>
</evidence>
<comment type="caution">
    <text evidence="4">The sequence shown here is derived from an EMBL/GenBank/DDBJ whole genome shotgun (WGS) entry which is preliminary data.</text>
</comment>
<accession>A0ABP8M3T9</accession>
<dbReference type="Pfam" id="PF01522">
    <property type="entry name" value="Polysacc_deac_1"/>
    <property type="match status" value="2"/>
</dbReference>
<keyword evidence="2" id="KW-0732">Signal</keyword>
<dbReference type="PANTHER" id="PTHR34216">
    <property type="match status" value="1"/>
</dbReference>
<dbReference type="Gene3D" id="3.20.20.370">
    <property type="entry name" value="Glycoside hydrolase/deacetylase"/>
    <property type="match status" value="1"/>
</dbReference>
<evidence type="ECO:0000313" key="5">
    <source>
        <dbReference type="Proteomes" id="UP001500552"/>
    </source>
</evidence>
<name>A0ABP8M3T9_9BACT</name>
<evidence type="ECO:0000313" key="4">
    <source>
        <dbReference type="EMBL" id="GAA4444004.1"/>
    </source>
</evidence>
<evidence type="ECO:0000259" key="3">
    <source>
        <dbReference type="PROSITE" id="PS51677"/>
    </source>
</evidence>